<dbReference type="GO" id="GO:0003924">
    <property type="term" value="F:GTPase activity"/>
    <property type="evidence" value="ECO:0007669"/>
    <property type="project" value="TreeGrafter"/>
</dbReference>
<dbReference type="GO" id="GO:0005525">
    <property type="term" value="F:GTP binding"/>
    <property type="evidence" value="ECO:0007669"/>
    <property type="project" value="TreeGrafter"/>
</dbReference>
<dbReference type="GO" id="GO:0030688">
    <property type="term" value="C:preribosome, small subunit precursor"/>
    <property type="evidence" value="ECO:0007669"/>
    <property type="project" value="TreeGrafter"/>
</dbReference>
<evidence type="ECO:0000256" key="6">
    <source>
        <dbReference type="ARBA" id="ARBA00040070"/>
    </source>
</evidence>
<evidence type="ECO:0000313" key="10">
    <source>
        <dbReference type="EMBL" id="MAA21905.1"/>
    </source>
</evidence>
<sequence>MALHSENVAHRPGAFKQQNKSHKHGRHRSNRSLESLSRGKVSLKSITRKNKHELKRLERKNQIQQLRKLKREEATERKRSLGGSGVPPFLTAIIPLHANEDPAKFLELVKSCDEDAVITESSQGYCHISLPRFKKRYSFVIPRPGDVYATLDAAKVADSTVLLYSLDGGYDDIGDMMLSILFAQGLPSAIHVVQGLEALPQKQRAEARKQVTKALESRFPGEKLRAVDKKEDGLLLLRQIADQKRRPISYRDSRPHMLAESVEFCPHEGQNLVGTLKVSGYIRGKPLSVNSLVHIPGHGDFQMTQIDAPDDPHGLILKSRDTSKSMEMADLTPKLLEKADPVKQESLQSENVPDEMDAEQTWPTPEELAEAESAQSETESRKKVVKKVPKGTSEYQACWILDDESGEEGSESDSENEDEMEGGEGFEPMDGDDEEVSDTDNATIADDTESISIAGGKEGYDNHLDLEEEKASLVRFREERMDQMFPDEIDTPLDQSARKRFARYRGLKSFHSSPWDPKENLPLDYARVFQFENFARTKKRVMSEEKEGAMPGWYVTVHITNVPRTIYDEFQTRGDPLVLFGLLPHEQKMSVLNVAIKRHPGYTNPIKSKERLVFHIGYRRFSACPIFSAHTNGDKHKYDRFLRSDAVSVATMFAPIIFPPASAVVFIEDDDGQHRLVGSGAVLGANPDRVVIKRAVLSGHPFKINRKSAVVRYMFFNRDDIMWFKPVELKTKYGRRGHIKEALGTHGHMKCVFNGQLKSQDTVLMHLYKRMFPKWTYDPEVGKPAPYYEGHNGEECKALSLME</sequence>
<feature type="compositionally biased region" description="Basic residues" evidence="8">
    <location>
        <begin position="19"/>
        <end position="30"/>
    </location>
</feature>
<dbReference type="PROSITE" id="PS51714">
    <property type="entry name" value="G_BMS1"/>
    <property type="match status" value="1"/>
</dbReference>
<evidence type="ECO:0000256" key="3">
    <source>
        <dbReference type="ARBA" id="ARBA00023242"/>
    </source>
</evidence>
<evidence type="ECO:0000256" key="7">
    <source>
        <dbReference type="SAM" id="Coils"/>
    </source>
</evidence>
<dbReference type="Pfam" id="PF08142">
    <property type="entry name" value="AARP2CN"/>
    <property type="match status" value="1"/>
</dbReference>
<feature type="coiled-coil region" evidence="7">
    <location>
        <begin position="52"/>
        <end position="79"/>
    </location>
</feature>
<dbReference type="Pfam" id="PF04950">
    <property type="entry name" value="RIBIOP_C"/>
    <property type="match status" value="1"/>
</dbReference>
<evidence type="ECO:0000256" key="1">
    <source>
        <dbReference type="ARBA" id="ARBA00004604"/>
    </source>
</evidence>
<dbReference type="SMART" id="SM01362">
    <property type="entry name" value="DUF663"/>
    <property type="match status" value="1"/>
</dbReference>
<feature type="region of interest" description="Disordered" evidence="8">
    <location>
        <begin position="1"/>
        <end position="52"/>
    </location>
</feature>
<feature type="region of interest" description="Disordered" evidence="8">
    <location>
        <begin position="339"/>
        <end position="464"/>
    </location>
</feature>
<protein>
    <recommendedName>
        <fullName evidence="6">Pre-rRNA-processing protein TSR1 homolog</fullName>
    </recommendedName>
</protein>
<dbReference type="GO" id="GO:0000462">
    <property type="term" value="P:maturation of SSU-rRNA from tricistronic rRNA transcript (SSU-rRNA, 5.8S rRNA, LSU-rRNA)"/>
    <property type="evidence" value="ECO:0007669"/>
    <property type="project" value="TreeGrafter"/>
</dbReference>
<keyword evidence="3" id="KW-0539">Nucleus</keyword>
<feature type="compositionally biased region" description="Acidic residues" evidence="8">
    <location>
        <begin position="401"/>
        <end position="438"/>
    </location>
</feature>
<dbReference type="InterPro" id="IPR030387">
    <property type="entry name" value="G_Bms1/Tsr1_dom"/>
</dbReference>
<evidence type="ECO:0000256" key="8">
    <source>
        <dbReference type="SAM" id="MobiDB-lite"/>
    </source>
</evidence>
<feature type="domain" description="Bms1-type G" evidence="9">
    <location>
        <begin position="87"/>
        <end position="246"/>
    </location>
</feature>
<dbReference type="GO" id="GO:0005730">
    <property type="term" value="C:nucleolus"/>
    <property type="evidence" value="ECO:0007669"/>
    <property type="project" value="UniProtKB-SubCell"/>
</dbReference>
<keyword evidence="7" id="KW-0175">Coiled coil</keyword>
<evidence type="ECO:0000256" key="5">
    <source>
        <dbReference type="ARBA" id="ARBA00038288"/>
    </source>
</evidence>
<dbReference type="InterPro" id="IPR012948">
    <property type="entry name" value="AARP2CN"/>
</dbReference>
<dbReference type="Pfam" id="PF22298">
    <property type="entry name" value="Tsr1_G-like"/>
    <property type="match status" value="1"/>
</dbReference>
<name>A0A224YY98_9ACAR</name>
<dbReference type="GO" id="GO:0000479">
    <property type="term" value="P:endonucleolytic cleavage of tricistronic rRNA transcript (SSU-rRNA, 5.8S rRNA, LSU-rRNA)"/>
    <property type="evidence" value="ECO:0007669"/>
    <property type="project" value="TreeGrafter"/>
</dbReference>
<dbReference type="GO" id="GO:0034511">
    <property type="term" value="F:U3 snoRNA binding"/>
    <property type="evidence" value="ECO:0007669"/>
    <property type="project" value="TreeGrafter"/>
</dbReference>
<evidence type="ECO:0000256" key="2">
    <source>
        <dbReference type="ARBA" id="ARBA00022517"/>
    </source>
</evidence>
<reference evidence="10" key="1">
    <citation type="journal article" date="2017" name="Parasit. Vectors">
        <title>Sialotranscriptomics of Rhipicephalus zambeziensis reveals intricate expression profiles of secretory proteins and suggests tight temporal transcriptional regulation during blood-feeding.</title>
        <authorList>
            <person name="de Castro M.H."/>
            <person name="de Klerk D."/>
            <person name="Pienaar R."/>
            <person name="Rees D.J.G."/>
            <person name="Mans B.J."/>
        </authorList>
    </citation>
    <scope>NUCLEOTIDE SEQUENCE</scope>
    <source>
        <tissue evidence="10">Salivary glands</tissue>
    </source>
</reference>
<comment type="subcellular location">
    <subcellularLocation>
        <location evidence="1">Nucleus</location>
        <location evidence="1">Nucleolus</location>
    </subcellularLocation>
</comment>
<dbReference type="InterPro" id="IPR007034">
    <property type="entry name" value="BMS1_TSR1_C"/>
</dbReference>
<dbReference type="AlphaFoldDB" id="A0A224YY98"/>
<comment type="function">
    <text evidence="4">Required during maturation of the 40S ribosomal subunit in the nucleolus.</text>
</comment>
<proteinExistence type="inferred from homology"/>
<dbReference type="EMBL" id="GFPF01010759">
    <property type="protein sequence ID" value="MAA21905.1"/>
    <property type="molecule type" value="Transcribed_RNA"/>
</dbReference>
<comment type="similarity">
    <text evidence="5">Belongs to the TRAFAC class translation factor GTPase superfamily. Bms1-like GTPase family. TSR1 subfamily.</text>
</comment>
<dbReference type="InterPro" id="IPR039761">
    <property type="entry name" value="Bms1/Tsr1"/>
</dbReference>
<evidence type="ECO:0000256" key="4">
    <source>
        <dbReference type="ARBA" id="ARBA00037087"/>
    </source>
</evidence>
<keyword evidence="2" id="KW-0690">Ribosome biogenesis</keyword>
<accession>A0A224YY98</accession>
<dbReference type="PANTHER" id="PTHR12858">
    <property type="entry name" value="RIBOSOME BIOGENESIS PROTEIN"/>
    <property type="match status" value="1"/>
</dbReference>
<organism evidence="10">
    <name type="scientific">Rhipicephalus zambeziensis</name>
    <dbReference type="NCBI Taxonomy" id="60191"/>
    <lineage>
        <taxon>Eukaryota</taxon>
        <taxon>Metazoa</taxon>
        <taxon>Ecdysozoa</taxon>
        <taxon>Arthropoda</taxon>
        <taxon>Chelicerata</taxon>
        <taxon>Arachnida</taxon>
        <taxon>Acari</taxon>
        <taxon>Parasitiformes</taxon>
        <taxon>Ixodida</taxon>
        <taxon>Ixodoidea</taxon>
        <taxon>Ixodidae</taxon>
        <taxon>Rhipicephalinae</taxon>
        <taxon>Rhipicephalus</taxon>
        <taxon>Rhipicephalus</taxon>
    </lineage>
</organism>
<evidence type="ECO:0000259" key="9">
    <source>
        <dbReference type="PROSITE" id="PS51714"/>
    </source>
</evidence>
<dbReference type="PANTHER" id="PTHR12858:SF1">
    <property type="entry name" value="PRE-RRNA-PROCESSING PROTEIN TSR1 HOMOLOG"/>
    <property type="match status" value="1"/>
</dbReference>
<dbReference type="SMART" id="SM00785">
    <property type="entry name" value="AARP2CN"/>
    <property type="match status" value="1"/>
</dbReference>